<sequence length="138" mass="15491">MSDTKIKWILYTMVIALIPFIVRSLLNLSINTPVTILTIPDLVAYSLVMQVSTIGAAETLHIRHKKFKTICYGSSIVLLIISGLYYALSLLSEKYPAMMNINSCTYVLLFICLVSTIFSYATQDKSHKDTLIIKYGES</sequence>
<dbReference type="EMBL" id="CABGGW010000034">
    <property type="protein sequence ID" value="VUS78380.1"/>
    <property type="molecule type" value="Genomic_DNA"/>
</dbReference>
<accession>A0A564L9Y4</accession>
<gene>
    <name evidence="2" type="ORF">SB6422_02180</name>
</gene>
<keyword evidence="1" id="KW-0472">Membrane</keyword>
<evidence type="ECO:0000256" key="1">
    <source>
        <dbReference type="SAM" id="Phobius"/>
    </source>
</evidence>
<name>A0A564L9Y4_9ENTR</name>
<evidence type="ECO:0000313" key="3">
    <source>
        <dbReference type="Proteomes" id="UP000317374"/>
    </source>
</evidence>
<feature type="transmembrane region" description="Helical" evidence="1">
    <location>
        <begin position="100"/>
        <end position="121"/>
    </location>
</feature>
<reference evidence="2 3" key="1">
    <citation type="submission" date="2019-07" db="EMBL/GenBank/DDBJ databases">
        <authorList>
            <person name="Brisse S."/>
            <person name="Rodrigues C."/>
            <person name="Thorpe H."/>
        </authorList>
    </citation>
    <scope>NUCLEOTIDE SEQUENCE [LARGE SCALE GENOMIC DNA]</scope>
    <source>
        <strain evidence="2">SB6422</strain>
    </source>
</reference>
<feature type="transmembrane region" description="Helical" evidence="1">
    <location>
        <begin position="9"/>
        <end position="30"/>
    </location>
</feature>
<proteinExistence type="predicted"/>
<evidence type="ECO:0000313" key="2">
    <source>
        <dbReference type="EMBL" id="VUS78380.1"/>
    </source>
</evidence>
<keyword evidence="1" id="KW-1133">Transmembrane helix</keyword>
<dbReference type="Proteomes" id="UP000317374">
    <property type="component" value="Unassembled WGS sequence"/>
</dbReference>
<protein>
    <submittedName>
        <fullName evidence="2">Uncharacterized protein</fullName>
    </submittedName>
</protein>
<dbReference type="AlphaFoldDB" id="A0A564L9Y4"/>
<dbReference type="RefSeq" id="WP_142513827.1">
    <property type="nucleotide sequence ID" value="NZ_CABGGW010000034.1"/>
</dbReference>
<feature type="transmembrane region" description="Helical" evidence="1">
    <location>
        <begin position="69"/>
        <end position="88"/>
    </location>
</feature>
<keyword evidence="1" id="KW-0812">Transmembrane</keyword>
<feature type="transmembrane region" description="Helical" evidence="1">
    <location>
        <begin position="42"/>
        <end position="62"/>
    </location>
</feature>
<organism evidence="2 3">
    <name type="scientific">Klebsiella huaxiensis</name>
    <dbReference type="NCBI Taxonomy" id="2153354"/>
    <lineage>
        <taxon>Bacteria</taxon>
        <taxon>Pseudomonadati</taxon>
        <taxon>Pseudomonadota</taxon>
        <taxon>Gammaproteobacteria</taxon>
        <taxon>Enterobacterales</taxon>
        <taxon>Enterobacteriaceae</taxon>
        <taxon>Klebsiella/Raoultella group</taxon>
        <taxon>Klebsiella</taxon>
    </lineage>
</organism>